<name>A0A8H7QLE3_9FUNG</name>
<gene>
    <name evidence="1" type="ORF">INT47_004135</name>
</gene>
<protein>
    <submittedName>
        <fullName evidence="1">Uncharacterized protein</fullName>
    </submittedName>
</protein>
<keyword evidence="2" id="KW-1185">Reference proteome</keyword>
<evidence type="ECO:0000313" key="2">
    <source>
        <dbReference type="Proteomes" id="UP000603453"/>
    </source>
</evidence>
<dbReference type="AlphaFoldDB" id="A0A8H7QLE3"/>
<accession>A0A8H7QLE3</accession>
<evidence type="ECO:0000313" key="1">
    <source>
        <dbReference type="EMBL" id="KAG2194804.1"/>
    </source>
</evidence>
<dbReference type="EMBL" id="JAEPRD010000187">
    <property type="protein sequence ID" value="KAG2194804.1"/>
    <property type="molecule type" value="Genomic_DNA"/>
</dbReference>
<organism evidence="1 2">
    <name type="scientific">Mucor saturninus</name>
    <dbReference type="NCBI Taxonomy" id="64648"/>
    <lineage>
        <taxon>Eukaryota</taxon>
        <taxon>Fungi</taxon>
        <taxon>Fungi incertae sedis</taxon>
        <taxon>Mucoromycota</taxon>
        <taxon>Mucoromycotina</taxon>
        <taxon>Mucoromycetes</taxon>
        <taxon>Mucorales</taxon>
        <taxon>Mucorineae</taxon>
        <taxon>Mucoraceae</taxon>
        <taxon>Mucor</taxon>
    </lineage>
</organism>
<proteinExistence type="predicted"/>
<comment type="caution">
    <text evidence="1">The sequence shown here is derived from an EMBL/GenBank/DDBJ whole genome shotgun (WGS) entry which is preliminary data.</text>
</comment>
<dbReference type="Proteomes" id="UP000603453">
    <property type="component" value="Unassembled WGS sequence"/>
</dbReference>
<sequence>MTDDEAVSKFARHLKSKDARVHIRNLYRGDKCPTMDEAIQAAYIFESARNEHGTYLFLPNSIPISSNTQVDDPMDLSPLHDLINYMNTNNRGTSCGSSSGGFRGGFRGRGFSRRASRGDCRCGFCSRDSPRDYYRGRFQGANRGNFNGQEEHSCF</sequence>
<reference evidence="1" key="1">
    <citation type="submission" date="2020-12" db="EMBL/GenBank/DDBJ databases">
        <title>Metabolic potential, ecology and presence of endohyphal bacteria is reflected in genomic diversity of Mucoromycotina.</title>
        <authorList>
            <person name="Muszewska A."/>
            <person name="Okrasinska A."/>
            <person name="Steczkiewicz K."/>
            <person name="Drgas O."/>
            <person name="Orlowska M."/>
            <person name="Perlinska-Lenart U."/>
            <person name="Aleksandrzak-Piekarczyk T."/>
            <person name="Szatraj K."/>
            <person name="Zielenkiewicz U."/>
            <person name="Pilsyk S."/>
            <person name="Malc E."/>
            <person name="Mieczkowski P."/>
            <person name="Kruszewska J.S."/>
            <person name="Biernat P."/>
            <person name="Pawlowska J."/>
        </authorList>
    </citation>
    <scope>NUCLEOTIDE SEQUENCE</scope>
    <source>
        <strain evidence="1">WA0000017839</strain>
    </source>
</reference>